<comment type="caution">
    <text evidence="1">The sequence shown here is derived from an EMBL/GenBank/DDBJ whole genome shotgun (WGS) entry which is preliminary data.</text>
</comment>
<protein>
    <submittedName>
        <fullName evidence="1">Uncharacterized protein</fullName>
    </submittedName>
</protein>
<accession>A0A8H6TY49</accession>
<evidence type="ECO:0000313" key="1">
    <source>
        <dbReference type="EMBL" id="KAF7325401.1"/>
    </source>
</evidence>
<reference evidence="1" key="1">
    <citation type="submission" date="2020-05" db="EMBL/GenBank/DDBJ databases">
        <title>Mycena genomes resolve the evolution of fungal bioluminescence.</title>
        <authorList>
            <person name="Tsai I.J."/>
        </authorList>
    </citation>
    <scope>NUCLEOTIDE SEQUENCE</scope>
    <source>
        <strain evidence="1">160909Yilan</strain>
    </source>
</reference>
<sequence length="112" mass="12358">MLWIHNDSLKAKGQGIIILTSSYIPDIETQDELYISENETVDLVQGPSTNPVINEDAGPNQVHFSLAAVKSPKEEKTKPYQKDIKHTSVNEIIDQSTGGHASCFSDDRFATV</sequence>
<dbReference type="EMBL" id="JACAZH010000106">
    <property type="protein sequence ID" value="KAF7325401.1"/>
    <property type="molecule type" value="Genomic_DNA"/>
</dbReference>
<proteinExistence type="predicted"/>
<name>A0A8H6TY49_9AGAR</name>
<organism evidence="1 2">
    <name type="scientific">Mycena sanguinolenta</name>
    <dbReference type="NCBI Taxonomy" id="230812"/>
    <lineage>
        <taxon>Eukaryota</taxon>
        <taxon>Fungi</taxon>
        <taxon>Dikarya</taxon>
        <taxon>Basidiomycota</taxon>
        <taxon>Agaricomycotina</taxon>
        <taxon>Agaricomycetes</taxon>
        <taxon>Agaricomycetidae</taxon>
        <taxon>Agaricales</taxon>
        <taxon>Marasmiineae</taxon>
        <taxon>Mycenaceae</taxon>
        <taxon>Mycena</taxon>
    </lineage>
</organism>
<dbReference type="OrthoDB" id="3065165at2759"/>
<dbReference type="Proteomes" id="UP000623467">
    <property type="component" value="Unassembled WGS sequence"/>
</dbReference>
<evidence type="ECO:0000313" key="2">
    <source>
        <dbReference type="Proteomes" id="UP000623467"/>
    </source>
</evidence>
<dbReference type="AlphaFoldDB" id="A0A8H6TY49"/>
<keyword evidence="2" id="KW-1185">Reference proteome</keyword>
<gene>
    <name evidence="1" type="ORF">MSAN_02514200</name>
</gene>